<organism evidence="1 2">
    <name type="scientific">Herbaspirillum robiniae</name>
    <dbReference type="NCBI Taxonomy" id="2014887"/>
    <lineage>
        <taxon>Bacteria</taxon>
        <taxon>Pseudomonadati</taxon>
        <taxon>Pseudomonadota</taxon>
        <taxon>Betaproteobacteria</taxon>
        <taxon>Burkholderiales</taxon>
        <taxon>Oxalobacteraceae</taxon>
        <taxon>Herbaspirillum</taxon>
    </lineage>
</organism>
<protein>
    <submittedName>
        <fullName evidence="1">RimK family alpha-L-glutamate ligase</fullName>
    </submittedName>
</protein>
<reference evidence="1 2" key="1">
    <citation type="submission" date="2017-06" db="EMBL/GenBank/DDBJ databases">
        <title>Herbaspirillum phytohormonus sp. nov., isolated from the root nodule of Robinia pseudoacacia in lead-zinc mine.</title>
        <authorList>
            <person name="Fan M."/>
            <person name="Lin Y."/>
        </authorList>
    </citation>
    <scope>NUCLEOTIDE SEQUENCE [LARGE SCALE GENOMIC DNA]</scope>
    <source>
        <strain evidence="1 2">HZ10</strain>
    </source>
</reference>
<gene>
    <name evidence="1" type="ORF">CEJ42_18820</name>
</gene>
<dbReference type="RefSeq" id="WP_088752122.1">
    <property type="nucleotide sequence ID" value="NZ_NJGU01000010.1"/>
</dbReference>
<dbReference type="GO" id="GO:0016874">
    <property type="term" value="F:ligase activity"/>
    <property type="evidence" value="ECO:0007669"/>
    <property type="project" value="UniProtKB-KW"/>
</dbReference>
<evidence type="ECO:0000313" key="1">
    <source>
        <dbReference type="EMBL" id="OWY27614.1"/>
    </source>
</evidence>
<evidence type="ECO:0000313" key="2">
    <source>
        <dbReference type="Proteomes" id="UP000197596"/>
    </source>
</evidence>
<sequence length="412" mass="45855">MQELLTALEFVPGSPFQLGLETLLHAAFLGIDLNPLGNRLIAHLAQFPEDAVRYMDLSFVLQIGGNESMAATLQREALRLQRHFLLPTAAGEPALRLLAIMAPGNFMANTPLEFLVSRGDIALEALYVMPGEPLPEQLPPHDVLFVAVGESASTRDLLADLCAAVGHWKAPLLNHPMHSLCLARDTVSVILNDAQAIQLPLTARLSRRELEQLAGGEPERDFLADAAWPLIARPLDSHAGKGLERLDDRAALQAYLARHEGVPEFYLSSFVDYRSGDGLFRKYRIVLIEGVPYLCHMAISSHWMIHYLNADMTERPERRAEEARVMLDFENGFARRHRQAFAELHQAFPLDYFGIDCAETADGSLLVFEVDTGMIVHAMDPVDMFPYKHAAMRKVFDAFQRMVRKAAGSAHA</sequence>
<keyword evidence="1" id="KW-0436">Ligase</keyword>
<dbReference type="EMBL" id="NJGU01000010">
    <property type="protein sequence ID" value="OWY27614.1"/>
    <property type="molecule type" value="Genomic_DNA"/>
</dbReference>
<dbReference type="Proteomes" id="UP000197596">
    <property type="component" value="Unassembled WGS sequence"/>
</dbReference>
<dbReference type="SUPFAM" id="SSF56059">
    <property type="entry name" value="Glutathione synthetase ATP-binding domain-like"/>
    <property type="match status" value="1"/>
</dbReference>
<dbReference type="AlphaFoldDB" id="A0A246WMT8"/>
<proteinExistence type="predicted"/>
<accession>A0A246WMT8</accession>
<comment type="caution">
    <text evidence="1">The sequence shown here is derived from an EMBL/GenBank/DDBJ whole genome shotgun (WGS) entry which is preliminary data.</text>
</comment>
<name>A0A246WMT8_9BURK</name>